<name>A0A2P5DTE9_TREOI</name>
<keyword evidence="2" id="KW-1185">Reference proteome</keyword>
<dbReference type="EMBL" id="JXTC01000250">
    <property type="protein sequence ID" value="PON76566.1"/>
    <property type="molecule type" value="Genomic_DNA"/>
</dbReference>
<reference evidence="2" key="1">
    <citation type="submission" date="2016-06" db="EMBL/GenBank/DDBJ databases">
        <title>Parallel loss of symbiosis genes in relatives of nitrogen-fixing non-legume Parasponia.</title>
        <authorList>
            <person name="Van Velzen R."/>
            <person name="Holmer R."/>
            <person name="Bu F."/>
            <person name="Rutten L."/>
            <person name="Van Zeijl A."/>
            <person name="Liu W."/>
            <person name="Santuari L."/>
            <person name="Cao Q."/>
            <person name="Sharma T."/>
            <person name="Shen D."/>
            <person name="Roswanjaya Y."/>
            <person name="Wardhani T."/>
            <person name="Kalhor M.S."/>
            <person name="Jansen J."/>
            <person name="Van den Hoogen J."/>
            <person name="Gungor B."/>
            <person name="Hartog M."/>
            <person name="Hontelez J."/>
            <person name="Verver J."/>
            <person name="Yang W.-C."/>
            <person name="Schijlen E."/>
            <person name="Repin R."/>
            <person name="Schilthuizen M."/>
            <person name="Schranz E."/>
            <person name="Heidstra R."/>
            <person name="Miyata K."/>
            <person name="Fedorova E."/>
            <person name="Kohlen W."/>
            <person name="Bisseling T."/>
            <person name="Smit S."/>
            <person name="Geurts R."/>
        </authorList>
    </citation>
    <scope>NUCLEOTIDE SEQUENCE [LARGE SCALE GENOMIC DNA]</scope>
    <source>
        <strain evidence="2">cv. RG33-2</strain>
    </source>
</reference>
<gene>
    <name evidence="1" type="ORF">TorRG33x02_242600</name>
</gene>
<sequence>MQLCLISNHGSEKPLDWQPRAVVTLHAVDVGLQVKYHAMRAGAGGQIVSIRISQQLL</sequence>
<dbReference type="AlphaFoldDB" id="A0A2P5DTE9"/>
<dbReference type="Proteomes" id="UP000237000">
    <property type="component" value="Unassembled WGS sequence"/>
</dbReference>
<comment type="caution">
    <text evidence="1">The sequence shown here is derived from an EMBL/GenBank/DDBJ whole genome shotgun (WGS) entry which is preliminary data.</text>
</comment>
<dbReference type="OrthoDB" id="8062037at2759"/>
<protein>
    <submittedName>
        <fullName evidence="1">Uncharacterized protein</fullName>
    </submittedName>
</protein>
<dbReference type="STRING" id="63057.A0A2P5DTE9"/>
<proteinExistence type="predicted"/>
<evidence type="ECO:0000313" key="1">
    <source>
        <dbReference type="EMBL" id="PON76566.1"/>
    </source>
</evidence>
<organism evidence="1 2">
    <name type="scientific">Trema orientale</name>
    <name type="common">Charcoal tree</name>
    <name type="synonym">Celtis orientalis</name>
    <dbReference type="NCBI Taxonomy" id="63057"/>
    <lineage>
        <taxon>Eukaryota</taxon>
        <taxon>Viridiplantae</taxon>
        <taxon>Streptophyta</taxon>
        <taxon>Embryophyta</taxon>
        <taxon>Tracheophyta</taxon>
        <taxon>Spermatophyta</taxon>
        <taxon>Magnoliopsida</taxon>
        <taxon>eudicotyledons</taxon>
        <taxon>Gunneridae</taxon>
        <taxon>Pentapetalae</taxon>
        <taxon>rosids</taxon>
        <taxon>fabids</taxon>
        <taxon>Rosales</taxon>
        <taxon>Cannabaceae</taxon>
        <taxon>Trema</taxon>
    </lineage>
</organism>
<accession>A0A2P5DTE9</accession>
<evidence type="ECO:0000313" key="2">
    <source>
        <dbReference type="Proteomes" id="UP000237000"/>
    </source>
</evidence>
<dbReference type="InParanoid" id="A0A2P5DTE9"/>